<reference evidence="2 3" key="1">
    <citation type="submission" date="2024-03" db="EMBL/GenBank/DDBJ databases">
        <title>Human intestinal bacterial collection.</title>
        <authorList>
            <person name="Pauvert C."/>
            <person name="Hitch T.C.A."/>
            <person name="Clavel T."/>
        </authorList>
    </citation>
    <scope>NUCLEOTIDE SEQUENCE [LARGE SCALE GENOMIC DNA]</scope>
    <source>
        <strain evidence="2 3">CLA-SR-H021</strain>
    </source>
</reference>
<comment type="caution">
    <text evidence="2">The sequence shown here is derived from an EMBL/GenBank/DDBJ whole genome shotgun (WGS) entry which is preliminary data.</text>
</comment>
<dbReference type="EMBL" id="JBBMFM010000105">
    <property type="protein sequence ID" value="MEQ2427437.1"/>
    <property type="molecule type" value="Genomic_DNA"/>
</dbReference>
<keyword evidence="3" id="KW-1185">Reference proteome</keyword>
<evidence type="ECO:0000259" key="1">
    <source>
        <dbReference type="Pfam" id="PF14238"/>
    </source>
</evidence>
<proteinExistence type="predicted"/>
<dbReference type="Pfam" id="PF14238">
    <property type="entry name" value="DUF4340"/>
    <property type="match status" value="1"/>
</dbReference>
<gene>
    <name evidence="2" type="ORF">WMQ36_20940</name>
</gene>
<evidence type="ECO:0000313" key="3">
    <source>
        <dbReference type="Proteomes" id="UP001454086"/>
    </source>
</evidence>
<protein>
    <submittedName>
        <fullName evidence="2">DUF4340 domain-containing protein</fullName>
    </submittedName>
</protein>
<dbReference type="RefSeq" id="WP_008721386.1">
    <property type="nucleotide sequence ID" value="NZ_JBBMFM010000105.1"/>
</dbReference>
<evidence type="ECO:0000313" key="2">
    <source>
        <dbReference type="EMBL" id="MEQ2427437.1"/>
    </source>
</evidence>
<organism evidence="2 3">
    <name type="scientific">Enterocloster hominis</name>
    <name type="common">ex Hitch et al. 2024</name>
    <dbReference type="NCBI Taxonomy" id="1917870"/>
    <lineage>
        <taxon>Bacteria</taxon>
        <taxon>Bacillati</taxon>
        <taxon>Bacillota</taxon>
        <taxon>Clostridia</taxon>
        <taxon>Lachnospirales</taxon>
        <taxon>Lachnospiraceae</taxon>
        <taxon>Enterocloster</taxon>
    </lineage>
</organism>
<sequence>MKKKVNPLVPAAVVLVVLCAAYGLITWNQHKKADALAGQTEDSQIYVTNLQGLTSISWEKDGQQGLAFKKEGDTWYYQSDKDCPIRQYTVTTLADTLARLSAGRQLETPDSLDSYGLNPPAVKFSITSEDGTSQTLMIGNQVAGTGDTAAGYASTAAEYYACLEGGSQVYTIGNYLTETSGKGLYDFVETESLPYVAGTDIKEITVTRNGATRVFSKKTMDADNNIAWYKGSPDDEANRLPDNSDLNNLAEAISGLSIQSCTTYKATDEELGSYGLSTPDMTLSWTYEKGGDTGTVTLFIGSPNDEGTGYYTRMDDSRAINLISKDAVEKCLNAVYPE</sequence>
<feature type="domain" description="DUF4340" evidence="1">
    <location>
        <begin position="75"/>
        <end position="259"/>
    </location>
</feature>
<name>A0ABV1DCQ8_9FIRM</name>
<dbReference type="Proteomes" id="UP001454086">
    <property type="component" value="Unassembled WGS sequence"/>
</dbReference>
<dbReference type="InterPro" id="IPR025641">
    <property type="entry name" value="DUF4340"/>
</dbReference>
<accession>A0ABV1DCQ8</accession>